<protein>
    <recommendedName>
        <fullName evidence="3">tryptophan synthase</fullName>
        <ecNumber evidence="3">4.2.1.20</ecNumber>
    </recommendedName>
</protein>
<dbReference type="UniPathway" id="UPA00035">
    <property type="reaction ID" value="UER00044"/>
</dbReference>
<evidence type="ECO:0000313" key="12">
    <source>
        <dbReference type="EMBL" id="CAD9603923.1"/>
    </source>
</evidence>
<dbReference type="EC" id="4.2.1.20" evidence="3"/>
<evidence type="ECO:0000256" key="3">
    <source>
        <dbReference type="ARBA" id="ARBA00012043"/>
    </source>
</evidence>
<evidence type="ECO:0000256" key="2">
    <source>
        <dbReference type="ARBA" id="ARBA00004733"/>
    </source>
</evidence>
<dbReference type="FunFam" id="3.40.50.1100:FF:000004">
    <property type="entry name" value="Tryptophan synthase beta chain"/>
    <property type="match status" value="1"/>
</dbReference>
<dbReference type="GO" id="GO:0005737">
    <property type="term" value="C:cytoplasm"/>
    <property type="evidence" value="ECO:0007669"/>
    <property type="project" value="TreeGrafter"/>
</dbReference>
<comment type="catalytic activity">
    <reaction evidence="9">
        <text>(1S,2R)-1-C-(indol-3-yl)glycerol 3-phosphate + L-serine = D-glyceraldehyde 3-phosphate + L-tryptophan + H2O</text>
        <dbReference type="Rhea" id="RHEA:10532"/>
        <dbReference type="ChEBI" id="CHEBI:15377"/>
        <dbReference type="ChEBI" id="CHEBI:33384"/>
        <dbReference type="ChEBI" id="CHEBI:57912"/>
        <dbReference type="ChEBI" id="CHEBI:58866"/>
        <dbReference type="ChEBI" id="CHEBI:59776"/>
        <dbReference type="EC" id="4.2.1.20"/>
    </reaction>
</comment>
<evidence type="ECO:0000256" key="6">
    <source>
        <dbReference type="ARBA" id="ARBA00022898"/>
    </source>
</evidence>
<reference evidence="12" key="1">
    <citation type="submission" date="2021-01" db="EMBL/GenBank/DDBJ databases">
        <authorList>
            <person name="Corre E."/>
            <person name="Pelletier E."/>
            <person name="Niang G."/>
            <person name="Scheremetjew M."/>
            <person name="Finn R."/>
            <person name="Kale V."/>
            <person name="Holt S."/>
            <person name="Cochrane G."/>
            <person name="Meng A."/>
            <person name="Brown T."/>
            <person name="Cohen L."/>
        </authorList>
    </citation>
    <scope>NUCLEOTIDE SEQUENCE</scope>
    <source>
        <strain evidence="12">SM1012Den-03</strain>
    </source>
</reference>
<feature type="compositionally biased region" description="Polar residues" evidence="10">
    <location>
        <begin position="1"/>
        <end position="14"/>
    </location>
</feature>
<dbReference type="EMBL" id="HBGZ01015839">
    <property type="protein sequence ID" value="CAD9603923.1"/>
    <property type="molecule type" value="Transcribed_RNA"/>
</dbReference>
<feature type="region of interest" description="Disordered" evidence="10">
    <location>
        <begin position="1"/>
        <end position="26"/>
    </location>
</feature>
<keyword evidence="4" id="KW-0028">Amino-acid biosynthesis</keyword>
<evidence type="ECO:0000256" key="9">
    <source>
        <dbReference type="ARBA" id="ARBA00049047"/>
    </source>
</evidence>
<gene>
    <name evidence="12" type="ORF">SMAR0320_LOCUS11328</name>
</gene>
<name>A0A7S2LEB1_9STRA</name>
<evidence type="ECO:0000256" key="7">
    <source>
        <dbReference type="ARBA" id="ARBA00023141"/>
    </source>
</evidence>
<feature type="domain" description="Tryptophan synthase beta chain-like PALP" evidence="11">
    <location>
        <begin position="76"/>
        <end position="403"/>
    </location>
</feature>
<dbReference type="Pfam" id="PF00291">
    <property type="entry name" value="PALP"/>
    <property type="match status" value="1"/>
</dbReference>
<dbReference type="InterPro" id="IPR023026">
    <property type="entry name" value="Trp_synth_beta/beta-like"/>
</dbReference>
<dbReference type="CDD" id="cd06446">
    <property type="entry name" value="Trp-synth_B"/>
    <property type="match status" value="1"/>
</dbReference>
<accession>A0A7S2LEB1</accession>
<evidence type="ECO:0000256" key="5">
    <source>
        <dbReference type="ARBA" id="ARBA00022822"/>
    </source>
</evidence>
<dbReference type="GO" id="GO:0004834">
    <property type="term" value="F:tryptophan synthase activity"/>
    <property type="evidence" value="ECO:0007669"/>
    <property type="project" value="UniProtKB-EC"/>
</dbReference>
<evidence type="ECO:0000259" key="11">
    <source>
        <dbReference type="Pfam" id="PF00291"/>
    </source>
</evidence>
<comment type="pathway">
    <text evidence="2">Amino-acid biosynthesis; L-tryptophan biosynthesis; L-tryptophan from chorismate: step 5/5.</text>
</comment>
<keyword evidence="7" id="KW-0057">Aromatic amino acid biosynthesis</keyword>
<evidence type="ECO:0000256" key="8">
    <source>
        <dbReference type="ARBA" id="ARBA00023239"/>
    </source>
</evidence>
<dbReference type="InterPro" id="IPR006654">
    <property type="entry name" value="Trp_synth_beta"/>
</dbReference>
<dbReference type="NCBIfam" id="TIGR00263">
    <property type="entry name" value="trpB"/>
    <property type="match status" value="1"/>
</dbReference>
<dbReference type="HAMAP" id="MF_00133">
    <property type="entry name" value="Trp_synth_beta"/>
    <property type="match status" value="1"/>
</dbReference>
<keyword evidence="5" id="KW-0822">Tryptophan biosynthesis</keyword>
<organism evidence="12">
    <name type="scientific">Skeletonema marinoi</name>
    <dbReference type="NCBI Taxonomy" id="267567"/>
    <lineage>
        <taxon>Eukaryota</taxon>
        <taxon>Sar</taxon>
        <taxon>Stramenopiles</taxon>
        <taxon>Ochrophyta</taxon>
        <taxon>Bacillariophyta</taxon>
        <taxon>Coscinodiscophyceae</taxon>
        <taxon>Thalassiosirophycidae</taxon>
        <taxon>Thalassiosirales</taxon>
        <taxon>Skeletonemataceae</taxon>
        <taxon>Skeletonema</taxon>
        <taxon>Skeletonema marinoi-dohrnii complex</taxon>
    </lineage>
</organism>
<proteinExistence type="inferred from homology"/>
<dbReference type="Gene3D" id="3.40.50.1100">
    <property type="match status" value="2"/>
</dbReference>
<evidence type="ECO:0000256" key="4">
    <source>
        <dbReference type="ARBA" id="ARBA00022605"/>
    </source>
</evidence>
<keyword evidence="6" id="KW-0663">Pyridoxal phosphate</keyword>
<evidence type="ECO:0000256" key="1">
    <source>
        <dbReference type="ARBA" id="ARBA00001933"/>
    </source>
</evidence>
<dbReference type="PANTHER" id="PTHR48077">
    <property type="entry name" value="TRYPTOPHAN SYNTHASE-RELATED"/>
    <property type="match status" value="1"/>
</dbReference>
<dbReference type="InterPro" id="IPR006653">
    <property type="entry name" value="Trp_synth_b_CS"/>
</dbReference>
<dbReference type="SUPFAM" id="SSF53686">
    <property type="entry name" value="Tryptophan synthase beta subunit-like PLP-dependent enzymes"/>
    <property type="match status" value="1"/>
</dbReference>
<dbReference type="PANTHER" id="PTHR48077:SF3">
    <property type="entry name" value="TRYPTOPHAN SYNTHASE"/>
    <property type="match status" value="1"/>
</dbReference>
<dbReference type="InterPro" id="IPR036052">
    <property type="entry name" value="TrpB-like_PALP_sf"/>
</dbReference>
<keyword evidence="8" id="KW-0456">Lyase</keyword>
<dbReference type="PROSITE" id="PS00168">
    <property type="entry name" value="TRP_SYNTHASE_BETA"/>
    <property type="match status" value="1"/>
</dbReference>
<dbReference type="PIRSF" id="PIRSF001413">
    <property type="entry name" value="Trp_syn_beta"/>
    <property type="match status" value="1"/>
</dbReference>
<comment type="cofactor">
    <cofactor evidence="1">
        <name>pyridoxal 5'-phosphate</name>
        <dbReference type="ChEBI" id="CHEBI:597326"/>
    </cofactor>
</comment>
<sequence length="435" mass="46851">MSPNNDAHLNNEGNLSGGAQPDADGYFGTGSQQYGGAYLPPPLVPIMKQIDIEYNKIKNDPEFLAELAHLRKQFIGRPSPIYECKNLSKKIGGADIYLKREDLNHTGSHKINHCLGEALLAKKMGKTKLIAETGAGQHGVALATVASLFQLECEIHMGEIDIKKEWPNVRRMQVLGAKVVPATEGGKSLKEAVDSAFGAFMSDPENMFFAIGSVVGPHPFPMMVRDFQAIVGYEAKEQFKELNDGKLPDMCLACVGGGCNSLGLFTAFLDDEEVQLVGVEPAGRGLDKGEGNHSATMTLGVPAVLHGMKCYTLLNDKGDPAAVHSCASGLDYPGVGPQHCWMKDIGRVKYETATDDEVISAFFELSRMEGIIPALESAHGLAYAMKIAKDLPKGTKLLVNMSGRGDKDLDYVCDVYGEKFGIGKEGIFAGPPKND</sequence>
<evidence type="ECO:0000256" key="10">
    <source>
        <dbReference type="SAM" id="MobiDB-lite"/>
    </source>
</evidence>
<dbReference type="InterPro" id="IPR001926">
    <property type="entry name" value="TrpB-like_PALP"/>
</dbReference>
<dbReference type="AlphaFoldDB" id="A0A7S2LEB1"/>